<comment type="cofactor">
    <cofactor evidence="11">
        <name>heme</name>
        <dbReference type="ChEBI" id="CHEBI:30413"/>
    </cofactor>
    <text evidence="11">Binds 2 heme groups.</text>
</comment>
<feature type="binding site" description="covalent" evidence="11">
    <location>
        <position position="225"/>
    </location>
    <ligand>
        <name>heme c</name>
        <dbReference type="ChEBI" id="CHEBI:61717"/>
        <label>2</label>
    </ligand>
</feature>
<keyword evidence="3 16" id="KW-0575">Peroxidase</keyword>
<feature type="signal peptide" evidence="14">
    <location>
        <begin position="1"/>
        <end position="22"/>
    </location>
</feature>
<evidence type="ECO:0000256" key="10">
    <source>
        <dbReference type="ARBA" id="ARBA00023004"/>
    </source>
</evidence>
<feature type="binding site" description="axial binding residue" evidence="12">
    <location>
        <position position="226"/>
    </location>
    <ligand>
        <name>heme c</name>
        <dbReference type="ChEBI" id="CHEBI:61717"/>
        <label>2</label>
    </ligand>
    <ligandPart>
        <name>Fe</name>
        <dbReference type="ChEBI" id="CHEBI:18248"/>
    </ligandPart>
</feature>
<feature type="region of interest" description="Disordered" evidence="13">
    <location>
        <begin position="334"/>
        <end position="359"/>
    </location>
</feature>
<feature type="chain" id="PRO_5021848453" evidence="14">
    <location>
        <begin position="23"/>
        <end position="359"/>
    </location>
</feature>
<reference evidence="16 17" key="1">
    <citation type="submission" date="2019-07" db="EMBL/GenBank/DDBJ databases">
        <title>Reclasification of Spiribacter aquaticus.</title>
        <authorList>
            <person name="Leon M.J."/>
            <person name="Sanchez-Porro C."/>
            <person name="Ventosa A."/>
        </authorList>
    </citation>
    <scope>NUCLEOTIDE SEQUENCE [LARGE SCALE GENOMIC DNA]</scope>
    <source>
        <strain evidence="16 17">SP30</strain>
    </source>
</reference>
<dbReference type="GO" id="GO:0042597">
    <property type="term" value="C:periplasmic space"/>
    <property type="evidence" value="ECO:0007669"/>
    <property type="project" value="UniProtKB-SubCell"/>
</dbReference>
<dbReference type="GO" id="GO:0020037">
    <property type="term" value="F:heme binding"/>
    <property type="evidence" value="ECO:0007669"/>
    <property type="project" value="InterPro"/>
</dbReference>
<dbReference type="Pfam" id="PF03150">
    <property type="entry name" value="CCP_MauG"/>
    <property type="match status" value="1"/>
</dbReference>
<evidence type="ECO:0000256" key="14">
    <source>
        <dbReference type="SAM" id="SignalP"/>
    </source>
</evidence>
<dbReference type="Gene3D" id="1.10.760.10">
    <property type="entry name" value="Cytochrome c-like domain"/>
    <property type="match status" value="2"/>
</dbReference>
<dbReference type="SUPFAM" id="SSF46626">
    <property type="entry name" value="Cytochrome c"/>
    <property type="match status" value="2"/>
</dbReference>
<keyword evidence="7" id="KW-0574">Periplasm</keyword>
<evidence type="ECO:0000313" key="16">
    <source>
        <dbReference type="EMBL" id="TVO66508.1"/>
    </source>
</evidence>
<organism evidence="16 17">
    <name type="scientific">Spiribacter aquaticus</name>
    <dbReference type="NCBI Taxonomy" id="1935996"/>
    <lineage>
        <taxon>Bacteria</taxon>
        <taxon>Pseudomonadati</taxon>
        <taxon>Pseudomonadota</taxon>
        <taxon>Gammaproteobacteria</taxon>
        <taxon>Chromatiales</taxon>
        <taxon>Ectothiorhodospiraceae</taxon>
        <taxon>Spiribacter</taxon>
    </lineage>
</organism>
<keyword evidence="10 12" id="KW-0408">Iron</keyword>
<evidence type="ECO:0000256" key="6">
    <source>
        <dbReference type="ARBA" id="ARBA00022729"/>
    </source>
</evidence>
<evidence type="ECO:0000256" key="11">
    <source>
        <dbReference type="PIRSR" id="PIRSR000294-1"/>
    </source>
</evidence>
<keyword evidence="9" id="KW-0560">Oxidoreductase</keyword>
<evidence type="ECO:0000256" key="5">
    <source>
        <dbReference type="ARBA" id="ARBA00022723"/>
    </source>
</evidence>
<dbReference type="EMBL" id="VMKP01000001">
    <property type="protein sequence ID" value="TVO66508.1"/>
    <property type="molecule type" value="Genomic_DNA"/>
</dbReference>
<feature type="binding site" description="axial binding residue" evidence="12">
    <location>
        <position position="300"/>
    </location>
    <ligand>
        <name>heme c</name>
        <dbReference type="ChEBI" id="CHEBI:61717"/>
        <label>2</label>
    </ligand>
    <ligandPart>
        <name>Fe</name>
        <dbReference type="ChEBI" id="CHEBI:18248"/>
    </ligandPart>
</feature>
<keyword evidence="8" id="KW-0249">Electron transport</keyword>
<evidence type="ECO:0000256" key="3">
    <source>
        <dbReference type="ARBA" id="ARBA00022559"/>
    </source>
</evidence>
<dbReference type="PROSITE" id="PS51007">
    <property type="entry name" value="CYTC"/>
    <property type="match status" value="2"/>
</dbReference>
<evidence type="ECO:0000259" key="15">
    <source>
        <dbReference type="PROSITE" id="PS51007"/>
    </source>
</evidence>
<evidence type="ECO:0000256" key="12">
    <source>
        <dbReference type="PIRSR" id="PIRSR000294-2"/>
    </source>
</evidence>
<keyword evidence="2" id="KW-0813">Transport</keyword>
<protein>
    <submittedName>
        <fullName evidence="16">Cytochrome-c peroxidase</fullName>
    </submittedName>
</protein>
<feature type="binding site" description="covalent" evidence="11">
    <location>
        <position position="76"/>
    </location>
    <ligand>
        <name>heme c</name>
        <dbReference type="ChEBI" id="CHEBI:61717"/>
        <label>1</label>
    </ligand>
</feature>
<dbReference type="GO" id="GO:0004130">
    <property type="term" value="F:cytochrome-c peroxidase activity"/>
    <property type="evidence" value="ECO:0007669"/>
    <property type="project" value="TreeGrafter"/>
</dbReference>
<name>A0A557RN25_9GAMM</name>
<evidence type="ECO:0000256" key="8">
    <source>
        <dbReference type="ARBA" id="ARBA00022982"/>
    </source>
</evidence>
<evidence type="ECO:0000256" key="9">
    <source>
        <dbReference type="ARBA" id="ARBA00023002"/>
    </source>
</evidence>
<dbReference type="Pfam" id="PF00034">
    <property type="entry name" value="Cytochrom_C"/>
    <property type="match status" value="1"/>
</dbReference>
<dbReference type="GO" id="GO:0009055">
    <property type="term" value="F:electron transfer activity"/>
    <property type="evidence" value="ECO:0007669"/>
    <property type="project" value="InterPro"/>
</dbReference>
<sequence>MKAVHSIPVAVALGLASSATLANDALLERAQMLFEPIPDSAAGHIAERNEMTPEKVELGKLLFFDPRLSASQTISCNTCHNVGMGGDDNIPSSVGHNWQRGPRNSPTIFNAVFNVAQFWDGRAEDMTEQAKGPIQAGVEMNNTPANLEATLQSIDAYVDAFENAFPESEEAVSFDNTAKALEVYQATLITPDAPFDQYLKGDKDALTDQQIAGLDAFMNKGCVACHNGVNVGGQGYYPFGVINRPGADVMPEGDTGRAQVTETAADKYVFRSPSLRNVELTAPYFHSGNVWSLQEAVSIMNDAQLNSLLTEEDVVNVTAFLRSLTGDQPRVVYPELPLSSDDTPMPDIPDYPRATSAEG</sequence>
<dbReference type="InterPro" id="IPR036909">
    <property type="entry name" value="Cyt_c-like_dom_sf"/>
</dbReference>
<dbReference type="InterPro" id="IPR009056">
    <property type="entry name" value="Cyt_c-like_dom"/>
</dbReference>
<dbReference type="InterPro" id="IPR051395">
    <property type="entry name" value="Cytochrome_c_Peroxidase/MauG"/>
</dbReference>
<dbReference type="Proteomes" id="UP000316688">
    <property type="component" value="Unassembled WGS sequence"/>
</dbReference>
<evidence type="ECO:0000256" key="13">
    <source>
        <dbReference type="SAM" id="MobiDB-lite"/>
    </source>
</evidence>
<feature type="binding site" description="covalent" evidence="11">
    <location>
        <position position="79"/>
    </location>
    <ligand>
        <name>heme c</name>
        <dbReference type="ChEBI" id="CHEBI:61717"/>
        <label>1</label>
    </ligand>
</feature>
<dbReference type="InterPro" id="IPR026259">
    <property type="entry name" value="MauG/Cytc_peroxidase"/>
</dbReference>
<feature type="binding site" description="covalent" evidence="11">
    <location>
        <position position="222"/>
    </location>
    <ligand>
        <name>heme c</name>
        <dbReference type="ChEBI" id="CHEBI:61717"/>
        <label>2</label>
    </ligand>
</feature>
<keyword evidence="5 12" id="KW-0479">Metal-binding</keyword>
<dbReference type="FunFam" id="1.10.760.10:FF:000004">
    <property type="entry name" value="Cytochrome c peroxidase"/>
    <property type="match status" value="1"/>
</dbReference>
<comment type="PTM">
    <text evidence="11">Binds 2 heme groups per subunit.</text>
</comment>
<dbReference type="PIRSF" id="PIRSF000294">
    <property type="entry name" value="Cytochrome-c_peroxidase"/>
    <property type="match status" value="1"/>
</dbReference>
<keyword evidence="6 14" id="KW-0732">Signal</keyword>
<gene>
    <name evidence="16" type="ORF">FPL11_02165</name>
</gene>
<dbReference type="PANTHER" id="PTHR30600">
    <property type="entry name" value="CYTOCHROME C PEROXIDASE-RELATED"/>
    <property type="match status" value="1"/>
</dbReference>
<keyword evidence="17" id="KW-1185">Reference proteome</keyword>
<proteinExistence type="predicted"/>
<dbReference type="InterPro" id="IPR004852">
    <property type="entry name" value="Di-haem_cyt_c_peroxidsae"/>
</dbReference>
<dbReference type="GO" id="GO:0046872">
    <property type="term" value="F:metal ion binding"/>
    <property type="evidence" value="ECO:0007669"/>
    <property type="project" value="UniProtKB-KW"/>
</dbReference>
<accession>A0A557RN25</accession>
<evidence type="ECO:0000256" key="2">
    <source>
        <dbReference type="ARBA" id="ARBA00022448"/>
    </source>
</evidence>
<feature type="binding site" description="axial binding residue" evidence="12">
    <location>
        <position position="80"/>
    </location>
    <ligand>
        <name>heme c</name>
        <dbReference type="ChEBI" id="CHEBI:61717"/>
        <label>1</label>
    </ligand>
    <ligandPart>
        <name>Fe</name>
        <dbReference type="ChEBI" id="CHEBI:18248"/>
    </ligandPart>
</feature>
<feature type="domain" description="Cytochrome c" evidence="15">
    <location>
        <begin position="208"/>
        <end position="325"/>
    </location>
</feature>
<evidence type="ECO:0000256" key="1">
    <source>
        <dbReference type="ARBA" id="ARBA00004418"/>
    </source>
</evidence>
<evidence type="ECO:0000256" key="7">
    <source>
        <dbReference type="ARBA" id="ARBA00022764"/>
    </source>
</evidence>
<dbReference type="PANTHER" id="PTHR30600:SF7">
    <property type="entry name" value="CYTOCHROME C PEROXIDASE-RELATED"/>
    <property type="match status" value="1"/>
</dbReference>
<comment type="subcellular location">
    <subcellularLocation>
        <location evidence="1">Periplasm</location>
    </subcellularLocation>
</comment>
<dbReference type="RefSeq" id="WP_144347036.1">
    <property type="nucleotide sequence ID" value="NZ_VMKP01000001.1"/>
</dbReference>
<dbReference type="AlphaFoldDB" id="A0A557RN25"/>
<feature type="binding site" description="axial binding residue" evidence="12">
    <location>
        <position position="96"/>
    </location>
    <ligand>
        <name>heme c</name>
        <dbReference type="ChEBI" id="CHEBI:61717"/>
        <label>1</label>
    </ligand>
    <ligandPart>
        <name>Fe</name>
        <dbReference type="ChEBI" id="CHEBI:18248"/>
    </ligandPart>
</feature>
<evidence type="ECO:0000256" key="4">
    <source>
        <dbReference type="ARBA" id="ARBA00022617"/>
    </source>
</evidence>
<keyword evidence="4 11" id="KW-0349">Heme</keyword>
<comment type="caution">
    <text evidence="16">The sequence shown here is derived from an EMBL/GenBank/DDBJ whole genome shotgun (WGS) entry which is preliminary data.</text>
</comment>
<feature type="domain" description="Cytochrome c" evidence="15">
    <location>
        <begin position="54"/>
        <end position="162"/>
    </location>
</feature>
<evidence type="ECO:0000313" key="17">
    <source>
        <dbReference type="Proteomes" id="UP000316688"/>
    </source>
</evidence>